<dbReference type="PANTHER" id="PTHR43825">
    <property type="entry name" value="PYRUVATE DEHYDROGENASE E1 COMPONENT"/>
    <property type="match status" value="1"/>
</dbReference>
<keyword evidence="3" id="KW-0786">Thiamine pyrophosphate</keyword>
<dbReference type="InterPro" id="IPR005475">
    <property type="entry name" value="Transketolase-like_Pyr-bd"/>
</dbReference>
<dbReference type="SUPFAM" id="SSF52518">
    <property type="entry name" value="Thiamin diphosphate-binding fold (THDP-binding)"/>
    <property type="match status" value="1"/>
</dbReference>
<evidence type="ECO:0000313" key="5">
    <source>
        <dbReference type="EMBL" id="HIU23898.1"/>
    </source>
</evidence>
<proteinExistence type="inferred from homology"/>
<comment type="caution">
    <text evidence="5">The sequence shown here is derived from an EMBL/GenBank/DDBJ whole genome shotgun (WGS) entry which is preliminary data.</text>
</comment>
<dbReference type="FunFam" id="3.40.50.970:FF:000129">
    <property type="entry name" value="Transketolase"/>
    <property type="match status" value="1"/>
</dbReference>
<reference evidence="5" key="2">
    <citation type="journal article" date="2021" name="PeerJ">
        <title>Extensive microbial diversity within the chicken gut microbiome revealed by metagenomics and culture.</title>
        <authorList>
            <person name="Gilroy R."/>
            <person name="Ravi A."/>
            <person name="Getino M."/>
            <person name="Pursley I."/>
            <person name="Horton D.L."/>
            <person name="Alikhan N.F."/>
            <person name="Baker D."/>
            <person name="Gharbi K."/>
            <person name="Hall N."/>
            <person name="Watson M."/>
            <person name="Adriaenssens E.M."/>
            <person name="Foster-Nyarko E."/>
            <person name="Jarju S."/>
            <person name="Secka A."/>
            <person name="Antonio M."/>
            <person name="Oren A."/>
            <person name="Chaudhuri R.R."/>
            <person name="La Ragione R."/>
            <person name="Hildebrand F."/>
            <person name="Pallen M.J."/>
        </authorList>
    </citation>
    <scope>NUCLEOTIDE SEQUENCE</scope>
    <source>
        <strain evidence="5">ChiHjej12B11-29160</strain>
    </source>
</reference>
<accession>A0A9D1HYE5</accession>
<feature type="domain" description="Transketolase-like pyrimidine-binding" evidence="4">
    <location>
        <begin position="13"/>
        <end position="180"/>
    </location>
</feature>
<dbReference type="EMBL" id="DVMQ01000011">
    <property type="protein sequence ID" value="HIU23898.1"/>
    <property type="molecule type" value="Genomic_DNA"/>
</dbReference>
<dbReference type="InterPro" id="IPR009014">
    <property type="entry name" value="Transketo_C/PFOR_II"/>
</dbReference>
<dbReference type="InterPro" id="IPR029061">
    <property type="entry name" value="THDP-binding"/>
</dbReference>
<organism evidence="5 6">
    <name type="scientific">Candidatus Coprovicinus avistercoris</name>
    <dbReference type="NCBI Taxonomy" id="2840754"/>
    <lineage>
        <taxon>Bacteria</taxon>
        <taxon>Bacillati</taxon>
        <taxon>Actinomycetota</taxon>
        <taxon>Coriobacteriia</taxon>
        <taxon>Coriobacteriales</taxon>
        <taxon>Coriobacteriaceae</taxon>
        <taxon>Coriobacteriaceae incertae sedis</taxon>
        <taxon>Candidatus Coprovicinus</taxon>
    </lineage>
</organism>
<evidence type="ECO:0000313" key="6">
    <source>
        <dbReference type="Proteomes" id="UP000824078"/>
    </source>
</evidence>
<evidence type="ECO:0000256" key="2">
    <source>
        <dbReference type="ARBA" id="ARBA00007131"/>
    </source>
</evidence>
<dbReference type="SUPFAM" id="SSF52922">
    <property type="entry name" value="TK C-terminal domain-like"/>
    <property type="match status" value="1"/>
</dbReference>
<reference evidence="5" key="1">
    <citation type="submission" date="2020-10" db="EMBL/GenBank/DDBJ databases">
        <authorList>
            <person name="Gilroy R."/>
        </authorList>
    </citation>
    <scope>NUCLEOTIDE SEQUENCE</scope>
    <source>
        <strain evidence="5">ChiHjej12B11-29160</strain>
    </source>
</reference>
<protein>
    <submittedName>
        <fullName evidence="5">Alpha-ketoacid dehydrogenase subunit beta</fullName>
    </submittedName>
</protein>
<dbReference type="AlphaFoldDB" id="A0A9D1HYE5"/>
<dbReference type="Gene3D" id="3.40.50.970">
    <property type="match status" value="1"/>
</dbReference>
<evidence type="ECO:0000256" key="3">
    <source>
        <dbReference type="ARBA" id="ARBA00023052"/>
    </source>
</evidence>
<dbReference type="SMART" id="SM00861">
    <property type="entry name" value="Transket_pyr"/>
    <property type="match status" value="1"/>
</dbReference>
<name>A0A9D1HYE5_9ACTN</name>
<comment type="cofactor">
    <cofactor evidence="1">
        <name>thiamine diphosphate</name>
        <dbReference type="ChEBI" id="CHEBI:58937"/>
    </cofactor>
</comment>
<dbReference type="InterPro" id="IPR051157">
    <property type="entry name" value="PDH/Transketolase"/>
</dbReference>
<sequence>MFTLVKDHTEEGRAPRSVFVSTLQDLMASNDKVVCLEADLGGASGTSKLGETNPERYVQCGISEANMVGVAAGLSSEGFIPFAHTFGPFFARRAFDQIYLSGAYAHNSINLYGSDPGFTVAANGGTHTTWEDVAVMRTIPGSVVCDPADDVEMEWVIREFAKMDEGVHYVRAARKGCHRLYEEGSTFEMGKGNIIREGSDVLLIAAGQLVHDALDAAEELAAEGLSVEVIDMFCIKPLDTELVLSEVAGKKAVVTIENHGVVGGLGDAVAAVLAENGISVPFKRHGVCERFGQVGSADFLQKEFKLTAADFKETVRGLLS</sequence>
<dbReference type="CDD" id="cd07033">
    <property type="entry name" value="TPP_PYR_DXS_TK_like"/>
    <property type="match status" value="1"/>
</dbReference>
<dbReference type="Gene3D" id="3.40.50.920">
    <property type="match status" value="1"/>
</dbReference>
<evidence type="ECO:0000259" key="4">
    <source>
        <dbReference type="SMART" id="SM00861"/>
    </source>
</evidence>
<dbReference type="InterPro" id="IPR033248">
    <property type="entry name" value="Transketolase_C"/>
</dbReference>
<comment type="similarity">
    <text evidence="2">Belongs to the transketolase family.</text>
</comment>
<dbReference type="PANTHER" id="PTHR43825:SF1">
    <property type="entry name" value="TRANSKETOLASE-LIKE PYRIMIDINE-BINDING DOMAIN-CONTAINING PROTEIN"/>
    <property type="match status" value="1"/>
</dbReference>
<dbReference type="Pfam" id="PF02779">
    <property type="entry name" value="Transket_pyr"/>
    <property type="match status" value="1"/>
</dbReference>
<dbReference type="GO" id="GO:0000287">
    <property type="term" value="F:magnesium ion binding"/>
    <property type="evidence" value="ECO:0007669"/>
    <property type="project" value="UniProtKB-ARBA"/>
</dbReference>
<dbReference type="Proteomes" id="UP000824078">
    <property type="component" value="Unassembled WGS sequence"/>
</dbReference>
<evidence type="ECO:0000256" key="1">
    <source>
        <dbReference type="ARBA" id="ARBA00001964"/>
    </source>
</evidence>
<gene>
    <name evidence="5" type="ORF">IAD17_03130</name>
</gene>
<dbReference type="Pfam" id="PF02780">
    <property type="entry name" value="Transketolase_C"/>
    <property type="match status" value="1"/>
</dbReference>